<dbReference type="InterPro" id="IPR029157">
    <property type="entry name" value="CEP44_CC"/>
</dbReference>
<dbReference type="Pfam" id="PF15007">
    <property type="entry name" value="CEP44"/>
    <property type="match status" value="1"/>
</dbReference>
<evidence type="ECO:0000313" key="12">
    <source>
        <dbReference type="EMBL" id="KAI3423866.1"/>
    </source>
</evidence>
<evidence type="ECO:0000256" key="8">
    <source>
        <dbReference type="ARBA" id="ARBA00046235"/>
    </source>
</evidence>
<protein>
    <recommendedName>
        <fullName evidence="4">Centrosomal protein of 44 kDa</fullName>
    </recommendedName>
</protein>
<dbReference type="GO" id="GO:0005814">
    <property type="term" value="C:centriole"/>
    <property type="evidence" value="ECO:0007669"/>
    <property type="project" value="UniProtKB-SubCell"/>
</dbReference>
<evidence type="ECO:0000256" key="3">
    <source>
        <dbReference type="ARBA" id="ARBA00004647"/>
    </source>
</evidence>
<feature type="region of interest" description="Disordered" evidence="10">
    <location>
        <begin position="337"/>
        <end position="379"/>
    </location>
</feature>
<organism evidence="12 13">
    <name type="scientific">Chlorella vulgaris</name>
    <name type="common">Green alga</name>
    <dbReference type="NCBI Taxonomy" id="3077"/>
    <lineage>
        <taxon>Eukaryota</taxon>
        <taxon>Viridiplantae</taxon>
        <taxon>Chlorophyta</taxon>
        <taxon>core chlorophytes</taxon>
        <taxon>Trebouxiophyceae</taxon>
        <taxon>Chlorellales</taxon>
        <taxon>Chlorellaceae</taxon>
        <taxon>Chlorella clade</taxon>
        <taxon>Chlorella</taxon>
    </lineage>
</organism>
<dbReference type="PANTHER" id="PTHR31477:SF1">
    <property type="entry name" value="CENTROSOMAL PROTEIN OF 44 KDA"/>
    <property type="match status" value="1"/>
</dbReference>
<dbReference type="GO" id="GO:0000922">
    <property type="term" value="C:spindle pole"/>
    <property type="evidence" value="ECO:0007669"/>
    <property type="project" value="UniProtKB-SubCell"/>
</dbReference>
<sequence>MATGDVTAAVAALTTALRSVRFPAADGFDMQSAEAGSPVPLLPALDYLLLHFSTHVVQRLAELGLQLHGLSDLRFVEGAFKFARGLGMRLALTPAQFLCQGYAERKVQLVHGIVKACRELHNAAARKERLASVKGQHRVRMYNSKQASPRPATQDLLQAQSMDQAVPPNGKQHSRSGALAAPVLPHPGALSLRFKPVADAAACWEGEEHAVLKPDPRLQQHEQQLSASEAVAAELQQASGAEQPRPLPPPLAVLPLPPQVARQEGRKQVAPVSIKCSLPALSYPQLTAAGGPAQLTLPVHSEQQVQRGAAGTQMPGFSWQAAQQASLAQHAAQPQQQGLAACTADPPPQKGALASAQQMQQEDEKQLQASYGTKQQQQEQEQQQQQQAWLLTSELQARLRLAEEAAASARLEAEQAREQLQARVTLLEGRMRFLEAGYELRPLQQQQQWERKTQRQQLQRPPPALPAAPGMRSSLAGCSVGWEGQKGLDMAPEELHMPLRPAAAAARPLLPPGEEQADGLELCFEPPTASMLSRYVFTCTQPSADPATAAQDDDPSLCSSLKPGAECEAHGDECAICDAPLLKSKCYEPAAAEKLPAVVFKCKYPPHTADRSDA</sequence>
<reference evidence="12" key="1">
    <citation type="journal article" date="2019" name="Plant J.">
        <title>Chlorella vulgaris genome assembly and annotation reveals the molecular basis for metabolic acclimation to high light conditions.</title>
        <authorList>
            <person name="Cecchin M."/>
            <person name="Marcolungo L."/>
            <person name="Rossato M."/>
            <person name="Girolomoni L."/>
            <person name="Cosentino E."/>
            <person name="Cuine S."/>
            <person name="Li-Beisson Y."/>
            <person name="Delledonne M."/>
            <person name="Ballottari M."/>
        </authorList>
    </citation>
    <scope>NUCLEOTIDE SEQUENCE</scope>
    <source>
        <strain evidence="12">211/11P</strain>
    </source>
</reference>
<evidence type="ECO:0000256" key="10">
    <source>
        <dbReference type="SAM" id="MobiDB-lite"/>
    </source>
</evidence>
<evidence type="ECO:0000256" key="1">
    <source>
        <dbReference type="ARBA" id="ARBA00004114"/>
    </source>
</evidence>
<dbReference type="AlphaFoldDB" id="A0A9D4TEX6"/>
<evidence type="ECO:0000256" key="7">
    <source>
        <dbReference type="ARBA" id="ARBA00023212"/>
    </source>
</evidence>
<comment type="caution">
    <text evidence="12">The sequence shown here is derived from an EMBL/GenBank/DDBJ whole genome shotgun (WGS) entry which is preliminary data.</text>
</comment>
<reference evidence="12" key="2">
    <citation type="submission" date="2020-11" db="EMBL/GenBank/DDBJ databases">
        <authorList>
            <person name="Cecchin M."/>
            <person name="Marcolungo L."/>
            <person name="Rossato M."/>
            <person name="Girolomoni L."/>
            <person name="Cosentino E."/>
            <person name="Cuine S."/>
            <person name="Li-Beisson Y."/>
            <person name="Delledonne M."/>
            <person name="Ballottari M."/>
        </authorList>
    </citation>
    <scope>NUCLEOTIDE SEQUENCE</scope>
    <source>
        <strain evidence="12">211/11P</strain>
        <tissue evidence="12">Whole cell</tissue>
    </source>
</reference>
<keyword evidence="13" id="KW-1185">Reference proteome</keyword>
<evidence type="ECO:0000256" key="4">
    <source>
        <dbReference type="ARBA" id="ARBA00014053"/>
    </source>
</evidence>
<feature type="region of interest" description="Disordered" evidence="10">
    <location>
        <begin position="444"/>
        <end position="472"/>
    </location>
</feature>
<evidence type="ECO:0000256" key="9">
    <source>
        <dbReference type="SAM" id="Coils"/>
    </source>
</evidence>
<accession>A0A9D4TEX6</accession>
<keyword evidence="5" id="KW-0963">Cytoplasm</keyword>
<feature type="coiled-coil region" evidence="9">
    <location>
        <begin position="392"/>
        <end position="430"/>
    </location>
</feature>
<keyword evidence="6 9" id="KW-0175">Coiled coil</keyword>
<gene>
    <name evidence="12" type="ORF">D9Q98_009700</name>
</gene>
<evidence type="ECO:0000259" key="11">
    <source>
        <dbReference type="Pfam" id="PF15007"/>
    </source>
</evidence>
<feature type="region of interest" description="Disordered" evidence="10">
    <location>
        <begin position="218"/>
        <end position="247"/>
    </location>
</feature>
<comment type="subcellular location">
    <subcellularLocation>
        <location evidence="1">Cytoplasm</location>
        <location evidence="1">Cytoskeleton</location>
        <location evidence="1">Microtubule organizing center</location>
        <location evidence="1">Centrosome</location>
        <location evidence="1">Centriole</location>
    </subcellularLocation>
    <subcellularLocation>
        <location evidence="3">Cytoplasm</location>
        <location evidence="3">Cytoskeleton</location>
        <location evidence="3">Spindle pole</location>
    </subcellularLocation>
    <subcellularLocation>
        <location evidence="2">Midbody</location>
    </subcellularLocation>
</comment>
<name>A0A9D4TEX6_CHLVU</name>
<evidence type="ECO:0000256" key="6">
    <source>
        <dbReference type="ARBA" id="ARBA00023054"/>
    </source>
</evidence>
<dbReference type="InterPro" id="IPR033603">
    <property type="entry name" value="CEP44"/>
</dbReference>
<evidence type="ECO:0000313" key="13">
    <source>
        <dbReference type="Proteomes" id="UP001055712"/>
    </source>
</evidence>
<dbReference type="PANTHER" id="PTHR31477">
    <property type="entry name" value="CENTROSOMAL PROTEIN OF 44 KDA"/>
    <property type="match status" value="1"/>
</dbReference>
<proteinExistence type="predicted"/>
<dbReference type="OrthoDB" id="259598at2759"/>
<evidence type="ECO:0000256" key="5">
    <source>
        <dbReference type="ARBA" id="ARBA00022490"/>
    </source>
</evidence>
<dbReference type="EMBL" id="SIDB01000014">
    <property type="protein sequence ID" value="KAI3423866.1"/>
    <property type="molecule type" value="Genomic_DNA"/>
</dbReference>
<dbReference type="Proteomes" id="UP001055712">
    <property type="component" value="Unassembled WGS sequence"/>
</dbReference>
<evidence type="ECO:0000256" key="2">
    <source>
        <dbReference type="ARBA" id="ARBA00004214"/>
    </source>
</evidence>
<keyword evidence="7" id="KW-0206">Cytoskeleton</keyword>
<comment type="function">
    <text evidence="8">Centriole-enriched microtubule-binding protein involved in centriole biogenesis. In collaboration with CEP295 and POC1B, is required for the centriole-to-centrosome conversion by ensuring the formation of bona fide centriole wall. Functions as a linker component that maintains centrosome cohesion. Associates with CROCC and regulates its stability and localization to the centrosome.</text>
</comment>
<feature type="domain" description="Centrosomal CEP44" evidence="11">
    <location>
        <begin position="5"/>
        <end position="129"/>
    </location>
</feature>
<dbReference type="GO" id="GO:0030496">
    <property type="term" value="C:midbody"/>
    <property type="evidence" value="ECO:0007669"/>
    <property type="project" value="UniProtKB-SubCell"/>
</dbReference>